<dbReference type="InterPro" id="IPR013216">
    <property type="entry name" value="Methyltransf_11"/>
</dbReference>
<dbReference type="PANTHER" id="PTHR43179:SF12">
    <property type="entry name" value="GALACTOFURANOSYLTRANSFERASE GLFT2"/>
    <property type="match status" value="1"/>
</dbReference>
<evidence type="ECO:0000256" key="1">
    <source>
        <dbReference type="ARBA" id="ARBA00006739"/>
    </source>
</evidence>
<reference evidence="9 10" key="1">
    <citation type="submission" date="2018-03" db="EMBL/GenBank/DDBJ databases">
        <title>Diversity of phytobeneficial traits revealed by whole-genome analysis of worldwide-isolated phenazine-producing Pseudomonas spp.</title>
        <authorList>
            <person name="Biessy A."/>
            <person name="Novinscak A."/>
            <person name="Blom J."/>
            <person name="Leger G."/>
            <person name="Thomashow L.S."/>
            <person name="Cazorla F.M."/>
            <person name="Josic D."/>
            <person name="Filion M."/>
        </authorList>
    </citation>
    <scope>NUCLEOTIDE SEQUENCE [LARGE SCALE GENOMIC DNA]</scope>
    <source>
        <strain evidence="9 10">ChPhzS24</strain>
    </source>
</reference>
<feature type="domain" description="Glycosyltransferase 2-like" evidence="6">
    <location>
        <begin position="767"/>
        <end position="876"/>
    </location>
</feature>
<dbReference type="PANTHER" id="PTHR43179">
    <property type="entry name" value="RHAMNOSYLTRANSFERASE WBBL"/>
    <property type="match status" value="1"/>
</dbReference>
<evidence type="ECO:0008006" key="11">
    <source>
        <dbReference type="Google" id="ProtNLM"/>
    </source>
</evidence>
<dbReference type="EMBL" id="CP027750">
    <property type="protein sequence ID" value="AZE31181.1"/>
    <property type="molecule type" value="Genomic_DNA"/>
</dbReference>
<keyword evidence="2" id="KW-0997">Cell inner membrane</keyword>
<evidence type="ECO:0000256" key="4">
    <source>
        <dbReference type="ARBA" id="ARBA00022679"/>
    </source>
</evidence>
<dbReference type="GO" id="GO:0008757">
    <property type="term" value="F:S-adenosylmethionine-dependent methyltransferase activity"/>
    <property type="evidence" value="ECO:0007669"/>
    <property type="project" value="InterPro"/>
</dbReference>
<dbReference type="SUPFAM" id="SSF53335">
    <property type="entry name" value="S-adenosyl-L-methionine-dependent methyltransferases"/>
    <property type="match status" value="1"/>
</dbReference>
<protein>
    <recommendedName>
        <fullName evidence="11">Glycosyltransferase</fullName>
    </recommendedName>
</protein>
<keyword evidence="3" id="KW-0328">Glycosyltransferase</keyword>
<dbReference type="GO" id="GO:0016757">
    <property type="term" value="F:glycosyltransferase activity"/>
    <property type="evidence" value="ECO:0007669"/>
    <property type="project" value="UniProtKB-KW"/>
</dbReference>
<dbReference type="InterPro" id="IPR029044">
    <property type="entry name" value="Nucleotide-diphossugar_trans"/>
</dbReference>
<dbReference type="Pfam" id="PF13439">
    <property type="entry name" value="Glyco_transf_4"/>
    <property type="match status" value="1"/>
</dbReference>
<sequence length="2024" mass="227256">MYRVSARYVFLQITTAVEEGERSLLTAERRDWWETQCFEAGFRKHALYYQINPYEALNEDGRQIFVLLEKVPVEALRHYDLSVLVEERLLHTDMLREVGRRGDAHCIRYQKAAEFVRPGDRVLDVACGLGYGSYMLYAASQAESVLGVDLSDFGIAYANAHYSRPGKIEFQVGDAQALTSIADNSIDFIAAFETIEHVPEPMEYLLQLKRVLKPGGRVMVCAPNDWADETGKDPNPHHLHVYTWDRLVAECATYFLLEQGMLQTAGGAMKCHHSPRKWETVPVDRTPEQEAEWVLLLGMADPVESAAVPYEETQWTLPDSPEFSVCAFARDYQNPWLVRGMVAQGQRARSASLLRSMQDRVLATAAPDSVDYGAALCGKVYSNSKVVELPDELYQELLTEIRHYAAISNPSPHQLRWQVSLLFAGGELARRRGHFEDAIGCFAACASLDVSVYSPLLGNKVVDALHWLAELALTRADKPAARIYLCRAVAEVQRLVSGSWLNISGDPDSPLSFGLAEAAQLLDKASRAAYMLSVLDSVSLRPGIVYRESAGFFERQLVERDQKLNDVSNSIDSLIAALEHKDVVCRDLVEQINALDSRTHELAREVVAQDKHAQSLAQEVIKKDAHAQALVDEIVKRDAEIARLLAKGSRNSGATSQDKRDAEITINSLVAALEHKDVVCRDLVEKINALDSRTHELAREVVAQDKYAQSLAQEVIKKDAHAQSLADEIVKRDAEIARLLTQGSQSLLQPGLCGELEVSNKVTKTGIVIVSYNASEAVRITLASMRRAFNEAAYKVILVDNASESGERDKIREAMSHHIAEVGSSWRYIEQDTNLGFSGGNNVGISEFLADDEITHICLLNSDVIVTDFWLDNLLASDSDLISAVTNKADGEQCVPVDYQLELAECLDHRSETLHDKVYQCVSNFAERWHTAWKGNLVETDVTFFCVLVSKVAFEKIGLLDDTFFPGGFEDDDYCLRARNAGYEIHLARDVFIHHWGSASFGQLQYQYFSERAQRNKAYLENKHGITWLRRPEKPIVSFAMDVEFALSHQDRLSLQAPFFDLYVTNLGKQISYFESEFSNLTEALAVQGRVVPDILLKAVSSARSYGDLVSLWEKVVARIQRALTAGSLDVGEANAVKEDLGLIATGVYERVDCNFAIHAFITSPGEDGASGVDIPPPATSAAFSARPETRLGKLLWFVRRSLDFILKFDGIVFFGGYFYPERQSDGYFQRIQIVDRMFVDRWRVYVESDELKGRNIWFDRPEPNVLVLRINGSKKRRMLVRFLALLAVLRCRKIYFHSVLRMYDNRFGELLHLPFIRKAVDIHGVVPEEFRMHNDFFSAVLYEKEERLAVQKSGIVIVVTEAMKNYLQQKFRGALKARSVSFPIFPRFTPTHATRPLIDGKPVVVYAGGLHKWQQVSKMIDAIIRTADQCNHRFYCPEPHIVKDMLPAERLGSVIVEGKTHVELMTLYPECHYGFILREDIIVNRAACPTKLVEYLAMGIVPIVDCEDIGDFKTLGMRYITLENFLAGNLPDEAQRVELAEANLSVYERLKEVRQTGAEEIFAYFTPPVRKRREVNARQFVADIARRVLPAGTFQGRAARKVWRGLRPVLGRSRPLIYPVEVSQAYDVVQEALPVCDVLVQVDNFEAGGLENVVLDLNETLIKAGLRVVLLVQGTQGPAVRRAQELGQTVVCRSYSVQSHGALIDKLQPKVVLAHYSFSGVDIYREKGIEFVQVIHNIYMWFNDHQRQEFASVAKNTSTFVAVSQQVKDYSISRLGVPAQSCIVIPNGIDFKPFDELDRVDARARLRAQYGIADDEFVFIDIGSINHQKNHLGAIRAFEIAAQSSDKLRLLILGPVYEPELLAEMVAYIEVHDLQDRVTYCGAATNVHEYLAMSDAFVSATFFEGGPLTLLEAIKANIPVAMPKVGCASHFAEYAGIELVDPVYDMTRYTGGVSEMRSTVEFEQRLAVAMLRAWSNGVRPQLSEIELEGLNKERTYQSYVNLVQQLISGQIVQVNAPLALKLS</sequence>
<dbReference type="InterPro" id="IPR028098">
    <property type="entry name" value="Glyco_trans_4-like_N"/>
</dbReference>
<dbReference type="CDD" id="cd03801">
    <property type="entry name" value="GT4_PimA-like"/>
    <property type="match status" value="1"/>
</dbReference>
<proteinExistence type="inferred from homology"/>
<evidence type="ECO:0000259" key="5">
    <source>
        <dbReference type="Pfam" id="PF00534"/>
    </source>
</evidence>
<gene>
    <name evidence="9" type="ORF">C4K07_4410</name>
</gene>
<evidence type="ECO:0000256" key="2">
    <source>
        <dbReference type="ARBA" id="ARBA00022519"/>
    </source>
</evidence>
<dbReference type="InterPro" id="IPR001296">
    <property type="entry name" value="Glyco_trans_1"/>
</dbReference>
<keyword evidence="2" id="KW-0472">Membrane</keyword>
<accession>A0AAD0ZFU1</accession>
<dbReference type="Pfam" id="PF00534">
    <property type="entry name" value="Glycos_transf_1"/>
    <property type="match status" value="1"/>
</dbReference>
<dbReference type="Gene3D" id="3.90.550.10">
    <property type="entry name" value="Spore Coat Polysaccharide Biosynthesis Protein SpsA, Chain A"/>
    <property type="match status" value="1"/>
</dbReference>
<name>A0AAD0ZFU1_9PSED</name>
<dbReference type="Gene3D" id="3.40.50.2000">
    <property type="entry name" value="Glycogen Phosphorylase B"/>
    <property type="match status" value="2"/>
</dbReference>
<feature type="domain" description="Glycosyl transferase family 1" evidence="5">
    <location>
        <begin position="1805"/>
        <end position="1930"/>
    </location>
</feature>
<evidence type="ECO:0000259" key="7">
    <source>
        <dbReference type="Pfam" id="PF08241"/>
    </source>
</evidence>
<keyword evidence="2" id="KW-1003">Cell membrane</keyword>
<dbReference type="Proteomes" id="UP000280455">
    <property type="component" value="Chromosome"/>
</dbReference>
<evidence type="ECO:0000256" key="3">
    <source>
        <dbReference type="ARBA" id="ARBA00022676"/>
    </source>
</evidence>
<dbReference type="Gene3D" id="3.40.50.150">
    <property type="entry name" value="Vaccinia Virus protein VP39"/>
    <property type="match status" value="1"/>
</dbReference>
<organism evidence="9 10">
    <name type="scientific">Pseudomonas chlororaphis subsp. aureofaciens</name>
    <dbReference type="NCBI Taxonomy" id="587851"/>
    <lineage>
        <taxon>Bacteria</taxon>
        <taxon>Pseudomonadati</taxon>
        <taxon>Pseudomonadota</taxon>
        <taxon>Gammaproteobacteria</taxon>
        <taxon>Pseudomonadales</taxon>
        <taxon>Pseudomonadaceae</taxon>
        <taxon>Pseudomonas</taxon>
    </lineage>
</organism>
<feature type="domain" description="Methyltransferase type 11" evidence="7">
    <location>
        <begin position="123"/>
        <end position="219"/>
    </location>
</feature>
<dbReference type="SUPFAM" id="SSF53756">
    <property type="entry name" value="UDP-Glycosyltransferase/glycogen phosphorylase"/>
    <property type="match status" value="2"/>
</dbReference>
<dbReference type="SUPFAM" id="SSF53448">
    <property type="entry name" value="Nucleotide-diphospho-sugar transferases"/>
    <property type="match status" value="1"/>
</dbReference>
<evidence type="ECO:0000313" key="10">
    <source>
        <dbReference type="Proteomes" id="UP000280455"/>
    </source>
</evidence>
<comment type="similarity">
    <text evidence="1">Belongs to the glycosyltransferase 2 family.</text>
</comment>
<evidence type="ECO:0000313" key="9">
    <source>
        <dbReference type="EMBL" id="AZE31181.1"/>
    </source>
</evidence>
<dbReference type="Pfam" id="PF08241">
    <property type="entry name" value="Methyltransf_11"/>
    <property type="match status" value="1"/>
</dbReference>
<dbReference type="InterPro" id="IPR029063">
    <property type="entry name" value="SAM-dependent_MTases_sf"/>
</dbReference>
<evidence type="ECO:0000259" key="6">
    <source>
        <dbReference type="Pfam" id="PF00535"/>
    </source>
</evidence>
<dbReference type="InterPro" id="IPR001173">
    <property type="entry name" value="Glyco_trans_2-like"/>
</dbReference>
<feature type="domain" description="Glycosyltransferase subfamily 4-like N-terminal" evidence="8">
    <location>
        <begin position="1649"/>
        <end position="1791"/>
    </location>
</feature>
<dbReference type="Pfam" id="PF00535">
    <property type="entry name" value="Glycos_transf_2"/>
    <property type="match status" value="1"/>
</dbReference>
<dbReference type="CDD" id="cd02440">
    <property type="entry name" value="AdoMet_MTases"/>
    <property type="match status" value="1"/>
</dbReference>
<evidence type="ECO:0000259" key="8">
    <source>
        <dbReference type="Pfam" id="PF13439"/>
    </source>
</evidence>
<keyword evidence="4" id="KW-0808">Transferase</keyword>